<proteinExistence type="predicted"/>
<feature type="transmembrane region" description="Helical" evidence="1">
    <location>
        <begin position="76"/>
        <end position="98"/>
    </location>
</feature>
<evidence type="ECO:0000313" key="2">
    <source>
        <dbReference type="EMBL" id="KNB51959.1"/>
    </source>
</evidence>
<organism evidence="2 3">
    <name type="scientific">Streptomyces caatingaensis</name>
    <dbReference type="NCBI Taxonomy" id="1678637"/>
    <lineage>
        <taxon>Bacteria</taxon>
        <taxon>Bacillati</taxon>
        <taxon>Actinomycetota</taxon>
        <taxon>Actinomycetes</taxon>
        <taxon>Kitasatosporales</taxon>
        <taxon>Streptomycetaceae</taxon>
        <taxon>Streptomyces</taxon>
    </lineage>
</organism>
<gene>
    <name evidence="2" type="ORF">AC230_13630</name>
</gene>
<keyword evidence="1" id="KW-0812">Transmembrane</keyword>
<comment type="caution">
    <text evidence="2">The sequence shown here is derived from an EMBL/GenBank/DDBJ whole genome shotgun (WGS) entry which is preliminary data.</text>
</comment>
<dbReference type="OrthoDB" id="3579673at2"/>
<accession>A0A0K9XEU4</accession>
<keyword evidence="1" id="KW-1133">Transmembrane helix</keyword>
<evidence type="ECO:0000256" key="1">
    <source>
        <dbReference type="SAM" id="Phobius"/>
    </source>
</evidence>
<keyword evidence="3" id="KW-1185">Reference proteome</keyword>
<dbReference type="Proteomes" id="UP000037288">
    <property type="component" value="Unassembled WGS sequence"/>
</dbReference>
<dbReference type="STRING" id="1678637.AC230_13630"/>
<dbReference type="AlphaFoldDB" id="A0A0K9XEU4"/>
<dbReference type="EMBL" id="LFXA01000009">
    <property type="protein sequence ID" value="KNB51959.1"/>
    <property type="molecule type" value="Genomic_DNA"/>
</dbReference>
<sequence>MIVAGPMVARELESGTYKLAWTQSVTPARWLLAKLAVPAVAVLAGGSLLSAVYTWTWSAVPHELLPGQLWYHSFDMLGPAPVAGALAGIGLGAVAGLLVRRTTGAMAAVLVGYGLLGFALGRLRPRLIPPWTETTPEMPGLAGDDAWRFERGIITRAGERLAEPDCGIGVAPARCLAEHDADRWYLDYHPASHLWPLEWAEAGILLAVAALAGAAALRLVRRPLP</sequence>
<protein>
    <submittedName>
        <fullName evidence="2">Uncharacterized protein</fullName>
    </submittedName>
</protein>
<evidence type="ECO:0000313" key="3">
    <source>
        <dbReference type="Proteomes" id="UP000037288"/>
    </source>
</evidence>
<feature type="transmembrane region" description="Helical" evidence="1">
    <location>
        <begin position="202"/>
        <end position="220"/>
    </location>
</feature>
<keyword evidence="1" id="KW-0472">Membrane</keyword>
<name>A0A0K9XEU4_9ACTN</name>
<feature type="transmembrane region" description="Helical" evidence="1">
    <location>
        <begin position="105"/>
        <end position="123"/>
    </location>
</feature>
<reference evidence="3" key="1">
    <citation type="submission" date="2015-07" db="EMBL/GenBank/DDBJ databases">
        <title>Draft genome sequence of Streptomyces sp. CMAA 1322, a bacterium isolated from Caatinga biome, from dry forest semiarid of Brazil.</title>
        <authorList>
            <person name="Santos S.N."/>
            <person name="Gacesa R."/>
            <person name="Taketani R.G."/>
            <person name="Long P.F."/>
            <person name="Melo I.S."/>
        </authorList>
    </citation>
    <scope>NUCLEOTIDE SEQUENCE [LARGE SCALE GENOMIC DNA]</scope>
    <source>
        <strain evidence="3">CMAA 1322</strain>
    </source>
</reference>
<feature type="transmembrane region" description="Helical" evidence="1">
    <location>
        <begin position="35"/>
        <end position="56"/>
    </location>
</feature>
<dbReference type="PATRIC" id="fig|1678637.3.peg.2940"/>